<keyword evidence="3" id="KW-1003">Cell membrane</keyword>
<keyword evidence="7" id="KW-0653">Protein transport</keyword>
<sequence>MAIVLPGRRPALRFRRSGVLERRLRKGGHPLDAQLNVVPMVDMMTMLVIFLLQQFSATGEVLYLQKDIRLPDARHGAAIEAAPVVAISPSQLFLGPEKLGEVPALLAEEGLAIPALEEKLLEERRRWEVVHRNDPDRDRHWTGAVNVQADVKVPFKLVKRVMWSCGRAGYHDVNFATVEEAERSAAAR</sequence>
<evidence type="ECO:0000256" key="7">
    <source>
        <dbReference type="RuleBase" id="RU003879"/>
    </source>
</evidence>
<evidence type="ECO:0000313" key="9">
    <source>
        <dbReference type="Proteomes" id="UP001162734"/>
    </source>
</evidence>
<evidence type="ECO:0008006" key="10">
    <source>
        <dbReference type="Google" id="ProtNLM"/>
    </source>
</evidence>
<organism evidence="8 9">
    <name type="scientific">Anaeromyxobacter paludicola</name>
    <dbReference type="NCBI Taxonomy" id="2918171"/>
    <lineage>
        <taxon>Bacteria</taxon>
        <taxon>Pseudomonadati</taxon>
        <taxon>Myxococcota</taxon>
        <taxon>Myxococcia</taxon>
        <taxon>Myxococcales</taxon>
        <taxon>Cystobacterineae</taxon>
        <taxon>Anaeromyxobacteraceae</taxon>
        <taxon>Anaeromyxobacter</taxon>
    </lineage>
</organism>
<evidence type="ECO:0000256" key="4">
    <source>
        <dbReference type="ARBA" id="ARBA00022692"/>
    </source>
</evidence>
<keyword evidence="6" id="KW-0472">Membrane</keyword>
<dbReference type="InterPro" id="IPR003400">
    <property type="entry name" value="ExbD"/>
</dbReference>
<comment type="subcellular location">
    <subcellularLocation>
        <location evidence="1">Cell membrane</location>
        <topology evidence="1">Single-pass membrane protein</topology>
    </subcellularLocation>
    <subcellularLocation>
        <location evidence="7">Cell membrane</location>
        <topology evidence="7">Single-pass type II membrane protein</topology>
    </subcellularLocation>
</comment>
<comment type="similarity">
    <text evidence="2 7">Belongs to the ExbD/TolR family.</text>
</comment>
<evidence type="ECO:0000256" key="1">
    <source>
        <dbReference type="ARBA" id="ARBA00004162"/>
    </source>
</evidence>
<dbReference type="Proteomes" id="UP001162734">
    <property type="component" value="Chromosome"/>
</dbReference>
<dbReference type="EMBL" id="AP025592">
    <property type="protein sequence ID" value="BDG09667.1"/>
    <property type="molecule type" value="Genomic_DNA"/>
</dbReference>
<keyword evidence="5" id="KW-1133">Transmembrane helix</keyword>
<evidence type="ECO:0000256" key="3">
    <source>
        <dbReference type="ARBA" id="ARBA00022475"/>
    </source>
</evidence>
<reference evidence="9" key="1">
    <citation type="journal article" date="2022" name="Int. J. Syst. Evol. Microbiol.">
        <title>Anaeromyxobacter oryzae sp. nov., Anaeromyxobacter diazotrophicus sp. nov. and Anaeromyxobacter paludicola sp. nov., isolated from paddy soils.</title>
        <authorList>
            <person name="Itoh H."/>
            <person name="Xu Z."/>
            <person name="Mise K."/>
            <person name="Masuda Y."/>
            <person name="Ushijima N."/>
            <person name="Hayakawa C."/>
            <person name="Shiratori Y."/>
            <person name="Senoo K."/>
        </authorList>
    </citation>
    <scope>NUCLEOTIDE SEQUENCE [LARGE SCALE GENOMIC DNA]</scope>
    <source>
        <strain evidence="9">Red630</strain>
    </source>
</reference>
<gene>
    <name evidence="8" type="ORF">AMPC_27800</name>
</gene>
<keyword evidence="7" id="KW-0813">Transport</keyword>
<accession>A0ABN6NCG9</accession>
<evidence type="ECO:0000313" key="8">
    <source>
        <dbReference type="EMBL" id="BDG09667.1"/>
    </source>
</evidence>
<protein>
    <recommendedName>
        <fullName evidence="10">Biopolymer transporter ExbD</fullName>
    </recommendedName>
</protein>
<dbReference type="RefSeq" id="WP_248341942.1">
    <property type="nucleotide sequence ID" value="NZ_AP025592.1"/>
</dbReference>
<name>A0ABN6NCG9_9BACT</name>
<evidence type="ECO:0000256" key="6">
    <source>
        <dbReference type="ARBA" id="ARBA00023136"/>
    </source>
</evidence>
<evidence type="ECO:0000256" key="2">
    <source>
        <dbReference type="ARBA" id="ARBA00005811"/>
    </source>
</evidence>
<keyword evidence="4 7" id="KW-0812">Transmembrane</keyword>
<dbReference type="Pfam" id="PF02472">
    <property type="entry name" value="ExbD"/>
    <property type="match status" value="1"/>
</dbReference>
<proteinExistence type="inferred from homology"/>
<evidence type="ECO:0000256" key="5">
    <source>
        <dbReference type="ARBA" id="ARBA00022989"/>
    </source>
</evidence>
<keyword evidence="9" id="KW-1185">Reference proteome</keyword>